<evidence type="ECO:0000313" key="3">
    <source>
        <dbReference type="Proteomes" id="UP000234328"/>
    </source>
</evidence>
<evidence type="ECO:0000313" key="2">
    <source>
        <dbReference type="EMBL" id="PLC52836.1"/>
    </source>
</evidence>
<dbReference type="AlphaFoldDB" id="A0A2N4UCT3"/>
<feature type="compositionally biased region" description="Basic and acidic residues" evidence="1">
    <location>
        <begin position="123"/>
        <end position="142"/>
    </location>
</feature>
<reference evidence="2 3" key="1">
    <citation type="submission" date="2017-10" db="EMBL/GenBank/DDBJ databases">
        <title>Two draft genome sequences of Pusillimonas sp. strains isolated from a nitrate- and radionuclide-contaminated groundwater in Russia.</title>
        <authorList>
            <person name="Grouzdev D.S."/>
            <person name="Tourova T.P."/>
            <person name="Goeva M.A."/>
            <person name="Babich T.L."/>
            <person name="Sokolova D.S."/>
            <person name="Abdullin R."/>
            <person name="Poltaraus A.B."/>
            <person name="Toshchakov S.V."/>
            <person name="Nazina T.N."/>
        </authorList>
    </citation>
    <scope>NUCLEOTIDE SEQUENCE [LARGE SCALE GENOMIC DNA]</scope>
    <source>
        <strain evidence="2 3">JR1/69-2-13</strain>
    </source>
</reference>
<dbReference type="RefSeq" id="WP_102070970.1">
    <property type="nucleotide sequence ID" value="NZ_PDNV01000010.1"/>
</dbReference>
<sequence>MSESAPVTRYRTVLAALDPRISLSAQLRALFPLIEVEMAAGVPHAAVLDDLAAAGLTVQRSTFAITLYRWRKAQRSAARKRLNAAASTGDIARQSTHASNPHPQPPAPDAIQGRPRSIQTPGDLRKIRDMRVDLEALRREGLANRAQSADNNPTKRNES</sequence>
<feature type="region of interest" description="Disordered" evidence="1">
    <location>
        <begin position="78"/>
        <end position="159"/>
    </location>
</feature>
<comment type="caution">
    <text evidence="2">The sequence shown here is derived from an EMBL/GenBank/DDBJ whole genome shotgun (WGS) entry which is preliminary data.</text>
</comment>
<evidence type="ECO:0000256" key="1">
    <source>
        <dbReference type="SAM" id="MobiDB-lite"/>
    </source>
</evidence>
<dbReference type="OrthoDB" id="8686747at2"/>
<dbReference type="Proteomes" id="UP000234328">
    <property type="component" value="Unassembled WGS sequence"/>
</dbReference>
<keyword evidence="3" id="KW-1185">Reference proteome</keyword>
<organism evidence="2 3">
    <name type="scientific">Pollutimonas nitritireducens</name>
    <dbReference type="NCBI Taxonomy" id="2045209"/>
    <lineage>
        <taxon>Bacteria</taxon>
        <taxon>Pseudomonadati</taxon>
        <taxon>Pseudomonadota</taxon>
        <taxon>Betaproteobacteria</taxon>
        <taxon>Burkholderiales</taxon>
        <taxon>Alcaligenaceae</taxon>
        <taxon>Pollutimonas</taxon>
    </lineage>
</organism>
<gene>
    <name evidence="2" type="ORF">CR155_15620</name>
</gene>
<dbReference type="EMBL" id="PDNV01000010">
    <property type="protein sequence ID" value="PLC52836.1"/>
    <property type="molecule type" value="Genomic_DNA"/>
</dbReference>
<protein>
    <submittedName>
        <fullName evidence="2">Uncharacterized protein</fullName>
    </submittedName>
</protein>
<proteinExistence type="predicted"/>
<name>A0A2N4UCT3_9BURK</name>
<accession>A0A2N4UCT3</accession>